<reference evidence="4" key="1">
    <citation type="submission" date="2016-10" db="EMBL/GenBank/DDBJ databases">
        <authorList>
            <person name="Varghese N."/>
            <person name="Submissions S."/>
        </authorList>
    </citation>
    <scope>NUCLEOTIDE SEQUENCE [LARGE SCALE GENOMIC DNA]</scope>
    <source>
        <strain evidence="4">DSM 22951</strain>
    </source>
</reference>
<proteinExistence type="predicted"/>
<protein>
    <submittedName>
        <fullName evidence="3">D-amino-acid dehydrogenase</fullName>
    </submittedName>
</protein>
<dbReference type="SUPFAM" id="SSF54373">
    <property type="entry name" value="FAD-linked reductases, C-terminal domain"/>
    <property type="match status" value="1"/>
</dbReference>
<evidence type="ECO:0000259" key="2">
    <source>
        <dbReference type="Pfam" id="PF01266"/>
    </source>
</evidence>
<keyword evidence="4" id="KW-1185">Reference proteome</keyword>
<sequence>MRGSSVGASHGEAAVTGSANFLVKRVLFVSQEPGTVAGPALAKGQRHVVIIGAGMVGLSTAWYLQEHGVQVTVVERSGVAAGSSWGNAGWISPGLCVPLSDPSVIKYGVKALLDPDSPLYVPLKPDVGLARFLLGFAARCTPGQWKKTMDKFVPVNRRAIEAYDELESHGVTARSHEAPIMAAFRRAQDAAGLEHEVELIHAAGLELEATEIDNATLRAELPIVSADVEKAIRLGGQRYINPGEYVAALAEAVKERGGELVIGSNARALRHGPGGVTVEMVSGTPISGTDVVIATGAWLPELAKRCGVKVQLRAGRGYSFSVAVTDPANRPVPCPVYFPYERIACTPLGDRLRVGGTMEFADTEDPLQEGRVDAIVKGGRPLLTGVDWDDRQDTWVGGRPVTVDGLPLVGATDVPGVWVNGGHGMWGITLGPLSGKLLAQQMVTGRTPSELVPFSPTR</sequence>
<evidence type="ECO:0000313" key="4">
    <source>
        <dbReference type="Proteomes" id="UP000250028"/>
    </source>
</evidence>
<dbReference type="InterPro" id="IPR006076">
    <property type="entry name" value="FAD-dep_OxRdtase"/>
</dbReference>
<dbReference type="InterPro" id="IPR036188">
    <property type="entry name" value="FAD/NAD-bd_sf"/>
</dbReference>
<dbReference type="PANTHER" id="PTHR13847">
    <property type="entry name" value="SARCOSINE DEHYDROGENASE-RELATED"/>
    <property type="match status" value="1"/>
</dbReference>
<feature type="domain" description="FAD dependent oxidoreductase" evidence="2">
    <location>
        <begin position="47"/>
        <end position="440"/>
    </location>
</feature>
<dbReference type="SUPFAM" id="SSF51905">
    <property type="entry name" value="FAD/NAD(P)-binding domain"/>
    <property type="match status" value="1"/>
</dbReference>
<organism evidence="3 4">
    <name type="scientific">Branchiibius hedensis</name>
    <dbReference type="NCBI Taxonomy" id="672460"/>
    <lineage>
        <taxon>Bacteria</taxon>
        <taxon>Bacillati</taxon>
        <taxon>Actinomycetota</taxon>
        <taxon>Actinomycetes</taxon>
        <taxon>Micrococcales</taxon>
        <taxon>Dermacoccaceae</taxon>
        <taxon>Branchiibius</taxon>
    </lineage>
</organism>
<evidence type="ECO:0000313" key="3">
    <source>
        <dbReference type="EMBL" id="SSA36275.1"/>
    </source>
</evidence>
<dbReference type="PANTHER" id="PTHR13847:SF289">
    <property type="entry name" value="GLYCINE OXIDASE"/>
    <property type="match status" value="1"/>
</dbReference>
<dbReference type="Gene3D" id="3.50.50.60">
    <property type="entry name" value="FAD/NAD(P)-binding domain"/>
    <property type="match status" value="2"/>
</dbReference>
<dbReference type="Proteomes" id="UP000250028">
    <property type="component" value="Unassembled WGS sequence"/>
</dbReference>
<dbReference type="Gene3D" id="3.30.9.10">
    <property type="entry name" value="D-Amino Acid Oxidase, subunit A, domain 2"/>
    <property type="match status" value="1"/>
</dbReference>
<name>A0A2Y8ZWF0_9MICO</name>
<keyword evidence="1" id="KW-0560">Oxidoreductase</keyword>
<dbReference type="GO" id="GO:0016491">
    <property type="term" value="F:oxidoreductase activity"/>
    <property type="evidence" value="ECO:0007669"/>
    <property type="project" value="UniProtKB-KW"/>
</dbReference>
<dbReference type="EMBL" id="UESZ01000001">
    <property type="protein sequence ID" value="SSA36275.1"/>
    <property type="molecule type" value="Genomic_DNA"/>
</dbReference>
<dbReference type="GO" id="GO:0005737">
    <property type="term" value="C:cytoplasm"/>
    <property type="evidence" value="ECO:0007669"/>
    <property type="project" value="TreeGrafter"/>
</dbReference>
<accession>A0A2Y8ZWF0</accession>
<evidence type="ECO:0000256" key="1">
    <source>
        <dbReference type="ARBA" id="ARBA00023002"/>
    </source>
</evidence>
<dbReference type="AlphaFoldDB" id="A0A2Y8ZWF0"/>
<gene>
    <name evidence="3" type="ORF">SAMN04489750_3666</name>
</gene>
<dbReference type="Pfam" id="PF01266">
    <property type="entry name" value="DAO"/>
    <property type="match status" value="1"/>
</dbReference>